<reference evidence="1" key="1">
    <citation type="submission" date="2018-05" db="EMBL/GenBank/DDBJ databases">
        <authorList>
            <person name="Lanie J.A."/>
            <person name="Ng W.-L."/>
            <person name="Kazmierczak K.M."/>
            <person name="Andrzejewski T.M."/>
            <person name="Davidsen T.M."/>
            <person name="Wayne K.J."/>
            <person name="Tettelin H."/>
            <person name="Glass J.I."/>
            <person name="Rusch D."/>
            <person name="Podicherti R."/>
            <person name="Tsui H.-C.T."/>
            <person name="Winkler M.E."/>
        </authorList>
    </citation>
    <scope>NUCLEOTIDE SEQUENCE</scope>
</reference>
<protein>
    <submittedName>
        <fullName evidence="1">Uncharacterized protein</fullName>
    </submittedName>
</protein>
<dbReference type="EMBL" id="UINC01046222">
    <property type="protein sequence ID" value="SVB53956.1"/>
    <property type="molecule type" value="Genomic_DNA"/>
</dbReference>
<proteinExistence type="predicted"/>
<feature type="non-terminal residue" evidence="1">
    <location>
        <position position="1"/>
    </location>
</feature>
<evidence type="ECO:0000313" key="1">
    <source>
        <dbReference type="EMBL" id="SVB53956.1"/>
    </source>
</evidence>
<sequence>TYLNKVSKYEKYIKTAPPIKDVSTDIDNWETIYQSQGKYNSMVTYFGGMLHYPVLKSDKPSNITDRISQVFFWE</sequence>
<gene>
    <name evidence="1" type="ORF">METZ01_LOCUS206810</name>
</gene>
<name>A0A382ET19_9ZZZZ</name>
<dbReference type="AlphaFoldDB" id="A0A382ET19"/>
<organism evidence="1">
    <name type="scientific">marine metagenome</name>
    <dbReference type="NCBI Taxonomy" id="408172"/>
    <lineage>
        <taxon>unclassified sequences</taxon>
        <taxon>metagenomes</taxon>
        <taxon>ecological metagenomes</taxon>
    </lineage>
</organism>
<accession>A0A382ET19</accession>